<dbReference type="RefSeq" id="WP_106933669.1">
    <property type="nucleotide sequence ID" value="NZ_PYFT01000002.1"/>
</dbReference>
<dbReference type="EMBL" id="PYFT01000002">
    <property type="protein sequence ID" value="PSR51847.1"/>
    <property type="molecule type" value="Genomic_DNA"/>
</dbReference>
<keyword evidence="2" id="KW-1185">Reference proteome</keyword>
<gene>
    <name evidence="1" type="ORF">AHMF7605_28445</name>
</gene>
<dbReference type="Proteomes" id="UP000240357">
    <property type="component" value="Unassembled WGS sequence"/>
</dbReference>
<evidence type="ECO:0000313" key="1">
    <source>
        <dbReference type="EMBL" id="PSR51847.1"/>
    </source>
</evidence>
<protein>
    <submittedName>
        <fullName evidence="1">Uncharacterized protein</fullName>
    </submittedName>
</protein>
<evidence type="ECO:0000313" key="2">
    <source>
        <dbReference type="Proteomes" id="UP000240357"/>
    </source>
</evidence>
<dbReference type="AlphaFoldDB" id="A0A2T2Y8L0"/>
<reference evidence="1 2" key="1">
    <citation type="submission" date="2018-03" db="EMBL/GenBank/DDBJ databases">
        <title>Adhaeribacter sp. HMF7605 Genome sequencing and assembly.</title>
        <authorList>
            <person name="Kang H."/>
            <person name="Kang J."/>
            <person name="Cha I."/>
            <person name="Kim H."/>
            <person name="Joh K."/>
        </authorList>
    </citation>
    <scope>NUCLEOTIDE SEQUENCE [LARGE SCALE GENOMIC DNA]</scope>
    <source>
        <strain evidence="1 2">HMF7605</strain>
    </source>
</reference>
<organism evidence="1 2">
    <name type="scientific">Adhaeribacter arboris</name>
    <dbReference type="NCBI Taxonomy" id="2072846"/>
    <lineage>
        <taxon>Bacteria</taxon>
        <taxon>Pseudomonadati</taxon>
        <taxon>Bacteroidota</taxon>
        <taxon>Cytophagia</taxon>
        <taxon>Cytophagales</taxon>
        <taxon>Hymenobacteraceae</taxon>
        <taxon>Adhaeribacter</taxon>
    </lineage>
</organism>
<comment type="caution">
    <text evidence="1">The sequence shown here is derived from an EMBL/GenBank/DDBJ whole genome shotgun (WGS) entry which is preliminary data.</text>
</comment>
<sequence length="73" mass="8685">MGLPEEIALPYMDSLQKAFEDGKPVEHFNPLPTPDGEGYFYSRISPEKMLLVKWKQYWLLPGILPRYEKRSWR</sequence>
<proteinExistence type="predicted"/>
<accession>A0A2T2Y8L0</accession>
<name>A0A2T2Y8L0_9BACT</name>